<accession>A0A0F9KQ61</accession>
<sequence length="256" mass="26040">MSFPKTIYAGYGFEKVIDATKKYTFGQRLETPDGRIFRYIKAGATGLVAGKLYTGGSGQVADTMYLDKLVCGSAAVGATAVTITTGGTTAVAVKFYDDGWLHTSSSADGGVGEVYRIKSAASAAAASAQSIVSFEDGEQIATAIQGGTTKVGMRKNQYDGLEIYPASTTAIGPLAGVAVSPVPASSFGWIQRRGPAPAYSESGTLMIASAPVSAGTSAAGAIDEWLGVASSTQIIGTVMTAAGTSKIFGVVDLSIE</sequence>
<name>A0A0F9KQ61_9ZZZZ</name>
<protein>
    <submittedName>
        <fullName evidence="1">Uncharacterized protein</fullName>
    </submittedName>
</protein>
<proteinExistence type="predicted"/>
<evidence type="ECO:0000313" key="1">
    <source>
        <dbReference type="EMBL" id="KKM17540.1"/>
    </source>
</evidence>
<gene>
    <name evidence="1" type="ORF">LCGC14_1674750</name>
</gene>
<dbReference type="EMBL" id="LAZR01014425">
    <property type="protein sequence ID" value="KKM17540.1"/>
    <property type="molecule type" value="Genomic_DNA"/>
</dbReference>
<organism evidence="1">
    <name type="scientific">marine sediment metagenome</name>
    <dbReference type="NCBI Taxonomy" id="412755"/>
    <lineage>
        <taxon>unclassified sequences</taxon>
        <taxon>metagenomes</taxon>
        <taxon>ecological metagenomes</taxon>
    </lineage>
</organism>
<comment type="caution">
    <text evidence="1">The sequence shown here is derived from an EMBL/GenBank/DDBJ whole genome shotgun (WGS) entry which is preliminary data.</text>
</comment>
<dbReference type="AlphaFoldDB" id="A0A0F9KQ61"/>
<reference evidence="1" key="1">
    <citation type="journal article" date="2015" name="Nature">
        <title>Complex archaea that bridge the gap between prokaryotes and eukaryotes.</title>
        <authorList>
            <person name="Spang A."/>
            <person name="Saw J.H."/>
            <person name="Jorgensen S.L."/>
            <person name="Zaremba-Niedzwiedzka K."/>
            <person name="Martijn J."/>
            <person name="Lind A.E."/>
            <person name="van Eijk R."/>
            <person name="Schleper C."/>
            <person name="Guy L."/>
            <person name="Ettema T.J."/>
        </authorList>
    </citation>
    <scope>NUCLEOTIDE SEQUENCE</scope>
</reference>